<evidence type="ECO:0000313" key="1">
    <source>
        <dbReference type="EMBL" id="GBN06068.1"/>
    </source>
</evidence>
<proteinExistence type="predicted"/>
<accession>A0A4Y2KUU8</accession>
<reference evidence="1 2" key="1">
    <citation type="journal article" date="2019" name="Sci. Rep.">
        <title>Orb-weaving spider Araneus ventricosus genome elucidates the spidroin gene catalogue.</title>
        <authorList>
            <person name="Kono N."/>
            <person name="Nakamura H."/>
            <person name="Ohtoshi R."/>
            <person name="Moran D.A.P."/>
            <person name="Shinohara A."/>
            <person name="Yoshida Y."/>
            <person name="Fujiwara M."/>
            <person name="Mori M."/>
            <person name="Tomita M."/>
            <person name="Arakawa K."/>
        </authorList>
    </citation>
    <scope>NUCLEOTIDE SEQUENCE [LARGE SCALE GENOMIC DNA]</scope>
</reference>
<keyword evidence="2" id="KW-1185">Reference proteome</keyword>
<organism evidence="1 2">
    <name type="scientific">Araneus ventricosus</name>
    <name type="common">Orbweaver spider</name>
    <name type="synonym">Epeira ventricosa</name>
    <dbReference type="NCBI Taxonomy" id="182803"/>
    <lineage>
        <taxon>Eukaryota</taxon>
        <taxon>Metazoa</taxon>
        <taxon>Ecdysozoa</taxon>
        <taxon>Arthropoda</taxon>
        <taxon>Chelicerata</taxon>
        <taxon>Arachnida</taxon>
        <taxon>Araneae</taxon>
        <taxon>Araneomorphae</taxon>
        <taxon>Entelegynae</taxon>
        <taxon>Araneoidea</taxon>
        <taxon>Araneidae</taxon>
        <taxon>Araneus</taxon>
    </lineage>
</organism>
<dbReference type="OrthoDB" id="8124016at2759"/>
<dbReference type="InterPro" id="IPR012337">
    <property type="entry name" value="RNaseH-like_sf"/>
</dbReference>
<sequence length="97" mass="11406">MHFAIWKLFYEEIRKMFLVPRKSSQNREIRKIEVRLYLIQQNEALELDEALKTIPPTPAAAERAFSAAALLLTKLRSRLSDKSIDCLCFLKSYFKNE</sequence>
<evidence type="ECO:0000313" key="2">
    <source>
        <dbReference type="Proteomes" id="UP000499080"/>
    </source>
</evidence>
<dbReference type="SUPFAM" id="SSF53098">
    <property type="entry name" value="Ribonuclease H-like"/>
    <property type="match status" value="1"/>
</dbReference>
<dbReference type="EMBL" id="BGPR01005026">
    <property type="protein sequence ID" value="GBN06068.1"/>
    <property type="molecule type" value="Genomic_DNA"/>
</dbReference>
<name>A0A4Y2KUU8_ARAVE</name>
<dbReference type="AlphaFoldDB" id="A0A4Y2KUU8"/>
<gene>
    <name evidence="1" type="ORF">AVEN_185285_1</name>
</gene>
<evidence type="ECO:0008006" key="3">
    <source>
        <dbReference type="Google" id="ProtNLM"/>
    </source>
</evidence>
<comment type="caution">
    <text evidence="1">The sequence shown here is derived from an EMBL/GenBank/DDBJ whole genome shotgun (WGS) entry which is preliminary data.</text>
</comment>
<dbReference type="Proteomes" id="UP000499080">
    <property type="component" value="Unassembled WGS sequence"/>
</dbReference>
<protein>
    <recommendedName>
        <fullName evidence="3">HAT C-terminal dimerisation domain-containing protein</fullName>
    </recommendedName>
</protein>